<dbReference type="InterPro" id="IPR004089">
    <property type="entry name" value="MCPsignal_dom"/>
</dbReference>
<feature type="transmembrane region" description="Helical" evidence="4">
    <location>
        <begin position="131"/>
        <end position="148"/>
    </location>
</feature>
<dbReference type="GO" id="GO:0005886">
    <property type="term" value="C:plasma membrane"/>
    <property type="evidence" value="ECO:0007669"/>
    <property type="project" value="TreeGrafter"/>
</dbReference>
<keyword evidence="3" id="KW-0807">Transducer</keyword>
<dbReference type="RefSeq" id="WP_149569145.1">
    <property type="nucleotide sequence ID" value="NZ_CP035807.1"/>
</dbReference>
<organism evidence="6 7">
    <name type="scientific">Thiospirochaeta perfilievii</name>
    <dbReference type="NCBI Taxonomy" id="252967"/>
    <lineage>
        <taxon>Bacteria</taxon>
        <taxon>Pseudomonadati</taxon>
        <taxon>Spirochaetota</taxon>
        <taxon>Spirochaetia</taxon>
        <taxon>Spirochaetales</taxon>
        <taxon>Spirochaetaceae</taxon>
        <taxon>Thiospirochaeta</taxon>
    </lineage>
</organism>
<accession>A0A5C1QE98</accession>
<dbReference type="InterPro" id="IPR051310">
    <property type="entry name" value="MCP_chemotaxis"/>
</dbReference>
<proteinExistence type="inferred from homology"/>
<dbReference type="PANTHER" id="PTHR43531">
    <property type="entry name" value="PROTEIN ICFG"/>
    <property type="match status" value="1"/>
</dbReference>
<evidence type="ECO:0000256" key="1">
    <source>
        <dbReference type="ARBA" id="ARBA00022500"/>
    </source>
</evidence>
<dbReference type="Proteomes" id="UP000323824">
    <property type="component" value="Chromosome"/>
</dbReference>
<feature type="transmembrane region" description="Helical" evidence="4">
    <location>
        <begin position="77"/>
        <end position="96"/>
    </location>
</feature>
<dbReference type="PANTHER" id="PTHR43531:SF11">
    <property type="entry name" value="METHYL-ACCEPTING CHEMOTAXIS PROTEIN 3"/>
    <property type="match status" value="1"/>
</dbReference>
<dbReference type="GO" id="GO:0006935">
    <property type="term" value="P:chemotaxis"/>
    <property type="evidence" value="ECO:0007669"/>
    <property type="project" value="UniProtKB-KW"/>
</dbReference>
<feature type="transmembrane region" description="Helical" evidence="4">
    <location>
        <begin position="54"/>
        <end position="71"/>
    </location>
</feature>
<dbReference type="AlphaFoldDB" id="A0A5C1QE98"/>
<reference evidence="6 7" key="1">
    <citation type="submission" date="2019-02" db="EMBL/GenBank/DDBJ databases">
        <authorList>
            <person name="Fomenkov A."/>
            <person name="Dubinina G."/>
            <person name="Grabovich M."/>
            <person name="Vincze T."/>
            <person name="Roberts R.J."/>
        </authorList>
    </citation>
    <scope>NUCLEOTIDE SEQUENCE [LARGE SCALE GENOMIC DNA]</scope>
    <source>
        <strain evidence="6 7">P</strain>
    </source>
</reference>
<dbReference type="KEGG" id="sper:EW093_14820"/>
<comment type="similarity">
    <text evidence="2">Belongs to the methyl-accepting chemotaxis (MCP) protein family.</text>
</comment>
<evidence type="ECO:0000256" key="4">
    <source>
        <dbReference type="SAM" id="Phobius"/>
    </source>
</evidence>
<evidence type="ECO:0000313" key="7">
    <source>
        <dbReference type="Proteomes" id="UP000323824"/>
    </source>
</evidence>
<keyword evidence="7" id="KW-1185">Reference proteome</keyword>
<sequence>MKLNKKISEIYKDSDYGVQRMAPAFWILSIVSVVLMSLILILKIINKESFIESINTYIIITAIIFSQYFLYKGKYDVATLFFSSGVFLGLTTTMFLESRVTIQIPYRHAVNYMLLIISTGMISHKLFNLKIIFSATILSYVLITYMAISKGLVESHVKSLNLQLILPTFVMLAGSIAIYFMKSIELGIIRDIYNKLKIADEEKGKRQEVLNSIKVQLNKSSDLITLSGTANSASESIDERVQQVKVQMDILQTKFRNSSTALNTISNEIINLKSVADNQSVNVTQTSASIEEMNASILNVANVIFKKKDTVSSLLDSSANGERSINETINSFNEVIENFENIKEMTTVIDDIASQTNLLSMNAAIEAAHAGDAGKGFAVVADEIRKLAESSSSNAKNIGNRIIDLVKSIENTGNEVKRSGDSFQSIHQEIIEVSRAMEEISSSASELSEGSNEILTATSLLNSLTTKVSSGVEEVLNNHNIVNSDLSGITEASGNILSSLSSITNDTSTIKDDIKEISQMAREIDSHMNSI</sequence>
<dbReference type="PROSITE" id="PS50111">
    <property type="entry name" value="CHEMOTAXIS_TRANSDUC_2"/>
    <property type="match status" value="1"/>
</dbReference>
<reference evidence="6 7" key="2">
    <citation type="submission" date="2019-09" db="EMBL/GenBank/DDBJ databases">
        <title>Complete Genome Sequence and Methylome Analysis of free living Spirochaetas.</title>
        <authorList>
            <person name="Leshcheva N."/>
            <person name="Mikheeva N."/>
        </authorList>
    </citation>
    <scope>NUCLEOTIDE SEQUENCE [LARGE SCALE GENOMIC DNA]</scope>
    <source>
        <strain evidence="6 7">P</strain>
    </source>
</reference>
<gene>
    <name evidence="6" type="ORF">EW093_14820</name>
</gene>
<dbReference type="EMBL" id="CP035807">
    <property type="protein sequence ID" value="QEN05911.1"/>
    <property type="molecule type" value="Genomic_DNA"/>
</dbReference>
<keyword evidence="4" id="KW-1133">Transmembrane helix</keyword>
<dbReference type="GO" id="GO:0004888">
    <property type="term" value="F:transmembrane signaling receptor activity"/>
    <property type="evidence" value="ECO:0007669"/>
    <property type="project" value="TreeGrafter"/>
</dbReference>
<evidence type="ECO:0000256" key="2">
    <source>
        <dbReference type="ARBA" id="ARBA00029447"/>
    </source>
</evidence>
<evidence type="ECO:0000256" key="3">
    <source>
        <dbReference type="PROSITE-ProRule" id="PRU00284"/>
    </source>
</evidence>
<dbReference type="GO" id="GO:0007165">
    <property type="term" value="P:signal transduction"/>
    <property type="evidence" value="ECO:0007669"/>
    <property type="project" value="UniProtKB-KW"/>
</dbReference>
<name>A0A5C1QE98_9SPIO</name>
<dbReference type="SMART" id="SM00283">
    <property type="entry name" value="MA"/>
    <property type="match status" value="1"/>
</dbReference>
<dbReference type="Pfam" id="PF00015">
    <property type="entry name" value="MCPsignal"/>
    <property type="match status" value="1"/>
</dbReference>
<keyword evidence="4" id="KW-0812">Transmembrane</keyword>
<dbReference type="Gene3D" id="1.10.287.950">
    <property type="entry name" value="Methyl-accepting chemotaxis protein"/>
    <property type="match status" value="1"/>
</dbReference>
<keyword evidence="4" id="KW-0472">Membrane</keyword>
<dbReference type="SUPFAM" id="SSF58104">
    <property type="entry name" value="Methyl-accepting chemotaxis protein (MCP) signaling domain"/>
    <property type="match status" value="1"/>
</dbReference>
<evidence type="ECO:0000259" key="5">
    <source>
        <dbReference type="PROSITE" id="PS50111"/>
    </source>
</evidence>
<feature type="transmembrane region" description="Helical" evidence="4">
    <location>
        <begin position="24"/>
        <end position="42"/>
    </location>
</feature>
<evidence type="ECO:0000313" key="6">
    <source>
        <dbReference type="EMBL" id="QEN05911.1"/>
    </source>
</evidence>
<feature type="transmembrane region" description="Helical" evidence="4">
    <location>
        <begin position="108"/>
        <end position="125"/>
    </location>
</feature>
<feature type="transmembrane region" description="Helical" evidence="4">
    <location>
        <begin position="160"/>
        <end position="181"/>
    </location>
</feature>
<feature type="domain" description="Methyl-accepting transducer" evidence="5">
    <location>
        <begin position="254"/>
        <end position="476"/>
    </location>
</feature>
<keyword evidence="1" id="KW-0145">Chemotaxis</keyword>
<dbReference type="OrthoDB" id="371102at2"/>
<protein>
    <recommendedName>
        <fullName evidence="5">Methyl-accepting transducer domain-containing protein</fullName>
    </recommendedName>
</protein>